<feature type="transmembrane region" description="Helical" evidence="9">
    <location>
        <begin position="51"/>
        <end position="72"/>
    </location>
</feature>
<keyword evidence="7 9" id="KW-0472">Membrane</keyword>
<feature type="transmembrane region" description="Helical" evidence="9">
    <location>
        <begin position="96"/>
        <end position="119"/>
    </location>
</feature>
<keyword evidence="3" id="KW-0813">Transport</keyword>
<evidence type="ECO:0000256" key="5">
    <source>
        <dbReference type="ARBA" id="ARBA00022989"/>
    </source>
</evidence>
<evidence type="ECO:0000256" key="7">
    <source>
        <dbReference type="ARBA" id="ARBA00023136"/>
    </source>
</evidence>
<dbReference type="Pfam" id="PF14798">
    <property type="entry name" value="Ca_hom_mod"/>
    <property type="match status" value="1"/>
</dbReference>
<evidence type="ECO:0000256" key="6">
    <source>
        <dbReference type="ARBA" id="ARBA00023065"/>
    </source>
</evidence>
<dbReference type="GO" id="GO:0005886">
    <property type="term" value="C:plasma membrane"/>
    <property type="evidence" value="ECO:0007669"/>
    <property type="project" value="TreeGrafter"/>
</dbReference>
<evidence type="ECO:0000256" key="8">
    <source>
        <dbReference type="ARBA" id="ARBA00023303"/>
    </source>
</evidence>
<proteinExistence type="inferred from homology"/>
<evidence type="ECO:0000256" key="3">
    <source>
        <dbReference type="ARBA" id="ARBA00022448"/>
    </source>
</evidence>
<dbReference type="GO" id="GO:1904669">
    <property type="term" value="P:ATP export"/>
    <property type="evidence" value="ECO:0007669"/>
    <property type="project" value="UniProtKB-ARBA"/>
</dbReference>
<dbReference type="STRING" id="303518.ENSPNYP00000019995"/>
<dbReference type="GO" id="GO:0005261">
    <property type="term" value="F:monoatomic cation channel activity"/>
    <property type="evidence" value="ECO:0007669"/>
    <property type="project" value="TreeGrafter"/>
</dbReference>
<dbReference type="InterPro" id="IPR029569">
    <property type="entry name" value="CALHM"/>
</dbReference>
<dbReference type="GeneTree" id="ENSGT01030000234610"/>
<name>A0A3B4GAS0_9CICH</name>
<dbReference type="PANTHER" id="PTHR32261:SF4">
    <property type="entry name" value="CALCIUM HOMEOSTASIS MODULATOR PROTEIN 6"/>
    <property type="match status" value="1"/>
</dbReference>
<protein>
    <submittedName>
        <fullName evidence="10">Calcium homeostasis modulator family member 6</fullName>
    </submittedName>
</protein>
<evidence type="ECO:0000256" key="2">
    <source>
        <dbReference type="ARBA" id="ARBA00008497"/>
    </source>
</evidence>
<reference evidence="10" key="1">
    <citation type="submission" date="2023-09" db="UniProtKB">
        <authorList>
            <consortium name="Ensembl"/>
        </authorList>
    </citation>
    <scope>IDENTIFICATION</scope>
</reference>
<comment type="similarity">
    <text evidence="2">Belongs to the CALHM family.</text>
</comment>
<evidence type="ECO:0000256" key="9">
    <source>
        <dbReference type="SAM" id="Phobius"/>
    </source>
</evidence>
<keyword evidence="5 9" id="KW-1133">Transmembrane helix</keyword>
<dbReference type="Ensembl" id="ENSPNYT00000020489.1">
    <property type="protein sequence ID" value="ENSPNYP00000019995.1"/>
    <property type="gene ID" value="ENSPNYG00000015123.1"/>
</dbReference>
<feature type="transmembrane region" description="Helical" evidence="9">
    <location>
        <begin position="187"/>
        <end position="207"/>
    </location>
</feature>
<organism evidence="10">
    <name type="scientific">Pundamilia nyererei</name>
    <dbReference type="NCBI Taxonomy" id="303518"/>
    <lineage>
        <taxon>Eukaryota</taxon>
        <taxon>Metazoa</taxon>
        <taxon>Chordata</taxon>
        <taxon>Craniata</taxon>
        <taxon>Vertebrata</taxon>
        <taxon>Euteleostomi</taxon>
        <taxon>Actinopterygii</taxon>
        <taxon>Neopterygii</taxon>
        <taxon>Teleostei</taxon>
        <taxon>Neoteleostei</taxon>
        <taxon>Acanthomorphata</taxon>
        <taxon>Ovalentaria</taxon>
        <taxon>Cichlomorphae</taxon>
        <taxon>Cichliformes</taxon>
        <taxon>Cichlidae</taxon>
        <taxon>African cichlids</taxon>
        <taxon>Pseudocrenilabrinae</taxon>
        <taxon>Haplochromini</taxon>
        <taxon>Pundamilia</taxon>
    </lineage>
</organism>
<dbReference type="PANTHER" id="PTHR32261">
    <property type="entry name" value="CALCIUM HOMEOSTASIS MODULATOR PROTEIN"/>
    <property type="match status" value="1"/>
</dbReference>
<sequence>LAVLQLLIQEFLGEFLKVTNLGFGLIALLTAGGEQIFSAVVFKCPCNELNFVYGIVFLLVPALALLLLGYILSKKTWKLLTGLCRRSEKLLCCKKLVAAGVVLCQIGTFALVAPSTWIAVALLNGNYYECAMTGTNVSIYNKHVCRDRNSEIQCEKELHRFPCGKSISVPQAVREDVLLNLRAESQILGWMLITLIMLTNLVLTCVARCSSPISYLQLQFWKAYVHEESNLLDSYTAKHAKAFAERNLKTFFEKTPPENVITPSNRDWEKISSLYKLQSSMPFELLWYASSRCVVKFLRKCTSGYVEGCNAELNGVLAHSYPYGKEIEKTYKRLASDVAYFK</sequence>
<evidence type="ECO:0000256" key="4">
    <source>
        <dbReference type="ARBA" id="ARBA00022692"/>
    </source>
</evidence>
<comment type="subcellular location">
    <subcellularLocation>
        <location evidence="1">Membrane</location>
        <topology evidence="1">Multi-pass membrane protein</topology>
    </subcellularLocation>
</comment>
<dbReference type="AlphaFoldDB" id="A0A3B4GAS0"/>
<evidence type="ECO:0000256" key="1">
    <source>
        <dbReference type="ARBA" id="ARBA00004141"/>
    </source>
</evidence>
<keyword evidence="6" id="KW-0406">Ion transport</keyword>
<keyword evidence="8" id="KW-0407">Ion channel</keyword>
<accession>A0A3B4GAS0</accession>
<keyword evidence="4 9" id="KW-0812">Transmembrane</keyword>
<evidence type="ECO:0000313" key="10">
    <source>
        <dbReference type="Ensembl" id="ENSPNYP00000019995.1"/>
    </source>
</evidence>